<feature type="compositionally biased region" description="Basic and acidic residues" evidence="1">
    <location>
        <begin position="82"/>
        <end position="95"/>
    </location>
</feature>
<dbReference type="RefSeq" id="XP_009229665.1">
    <property type="nucleotide sequence ID" value="XM_009231401.1"/>
</dbReference>
<dbReference type="EnsemblFungi" id="EJT68989">
    <property type="protein sequence ID" value="EJT68989"/>
    <property type="gene ID" value="GGTG_13495"/>
</dbReference>
<reference evidence="2" key="3">
    <citation type="submission" date="2010-09" db="EMBL/GenBank/DDBJ databases">
        <title>Annotation of Gaeumannomyces graminis var. tritici R3-111a-1.</title>
        <authorList>
            <consortium name="The Broad Institute Genome Sequencing Platform"/>
            <person name="Ma L.-J."/>
            <person name="Dead R."/>
            <person name="Young S.K."/>
            <person name="Zeng Q."/>
            <person name="Gargeya S."/>
            <person name="Fitzgerald M."/>
            <person name="Haas B."/>
            <person name="Abouelleil A."/>
            <person name="Alvarado L."/>
            <person name="Arachchi H.M."/>
            <person name="Berlin A."/>
            <person name="Brown A."/>
            <person name="Chapman S.B."/>
            <person name="Chen Z."/>
            <person name="Dunbar C."/>
            <person name="Freedman E."/>
            <person name="Gearin G."/>
            <person name="Gellesch M."/>
            <person name="Goldberg J."/>
            <person name="Griggs A."/>
            <person name="Gujja S."/>
            <person name="Heiman D."/>
            <person name="Howarth C."/>
            <person name="Larson L."/>
            <person name="Lui A."/>
            <person name="MacDonald P.J.P."/>
            <person name="Mehta T."/>
            <person name="Montmayeur A."/>
            <person name="Murphy C."/>
            <person name="Neiman D."/>
            <person name="Pearson M."/>
            <person name="Priest M."/>
            <person name="Roberts A."/>
            <person name="Saif S."/>
            <person name="Shea T."/>
            <person name="Shenoy N."/>
            <person name="Sisk P."/>
            <person name="Stolte C."/>
            <person name="Sykes S."/>
            <person name="Yandava C."/>
            <person name="Wortman J."/>
            <person name="Nusbaum C."/>
            <person name="Birren B."/>
        </authorList>
    </citation>
    <scope>NUCLEOTIDE SEQUENCE</scope>
    <source>
        <strain evidence="2">R3-111a-1</strain>
    </source>
</reference>
<dbReference type="AlphaFoldDB" id="J3PJ13"/>
<name>J3PJ13_GAET3</name>
<sequence>MPRSQYERRDDVTFTRKIVEVEDEDEDKDNNSIQTPVKPLEATSPPAAAPTQTECPHTGPDPANGAAAAGPEPATPPPPRYPDGRTNERLGRRDTTSSPATASCKDKPVRGTKDPAISQPKGPATPASSDPTLSCSTPGSNAGELPNDTAADLESSNRPASPPATLSDSSNGKASNTEVDPVDSGQSTGDGPTPSRKRPRPEYVEVDGNDEGGIGQHRRKRRTTDGRPDNLSQSPT</sequence>
<dbReference type="HOGENOM" id="CLU_1175488_0_0_1"/>
<reference evidence="4" key="1">
    <citation type="submission" date="2010-07" db="EMBL/GenBank/DDBJ databases">
        <title>The genome sequence of Gaeumannomyces graminis var. tritici strain R3-111a-1.</title>
        <authorList>
            <consortium name="The Broad Institute Genome Sequencing Platform"/>
            <person name="Ma L.-J."/>
            <person name="Dead R."/>
            <person name="Young S."/>
            <person name="Zeng Q."/>
            <person name="Koehrsen M."/>
            <person name="Alvarado L."/>
            <person name="Berlin A."/>
            <person name="Chapman S.B."/>
            <person name="Chen Z."/>
            <person name="Freedman E."/>
            <person name="Gellesch M."/>
            <person name="Goldberg J."/>
            <person name="Griggs A."/>
            <person name="Gujja S."/>
            <person name="Heilman E.R."/>
            <person name="Heiman D."/>
            <person name="Hepburn T."/>
            <person name="Howarth C."/>
            <person name="Jen D."/>
            <person name="Larson L."/>
            <person name="Mehta T."/>
            <person name="Neiman D."/>
            <person name="Pearson M."/>
            <person name="Roberts A."/>
            <person name="Saif S."/>
            <person name="Shea T."/>
            <person name="Shenoy N."/>
            <person name="Sisk P."/>
            <person name="Stolte C."/>
            <person name="Sykes S."/>
            <person name="Walk T."/>
            <person name="White J."/>
            <person name="Yandava C."/>
            <person name="Haas B."/>
            <person name="Nusbaum C."/>
            <person name="Birren B."/>
        </authorList>
    </citation>
    <scope>NUCLEOTIDE SEQUENCE [LARGE SCALE GENOMIC DNA]</scope>
    <source>
        <strain evidence="4">R3-111a-1</strain>
    </source>
</reference>
<dbReference type="Proteomes" id="UP000006039">
    <property type="component" value="Unassembled WGS sequence"/>
</dbReference>
<dbReference type="EMBL" id="GL385408">
    <property type="protein sequence ID" value="EJT68989.1"/>
    <property type="molecule type" value="Genomic_DNA"/>
</dbReference>
<evidence type="ECO:0000313" key="3">
    <source>
        <dbReference type="EnsemblFungi" id="EJT68989"/>
    </source>
</evidence>
<dbReference type="GeneID" id="20353953"/>
<reference evidence="2" key="2">
    <citation type="submission" date="2010-07" db="EMBL/GenBank/DDBJ databases">
        <authorList>
            <consortium name="The Broad Institute Genome Sequencing Platform"/>
            <consortium name="Broad Institute Genome Sequencing Center for Infectious Disease"/>
            <person name="Ma L.-J."/>
            <person name="Dead R."/>
            <person name="Young S."/>
            <person name="Zeng Q."/>
            <person name="Koehrsen M."/>
            <person name="Alvarado L."/>
            <person name="Berlin A."/>
            <person name="Chapman S.B."/>
            <person name="Chen Z."/>
            <person name="Freedman E."/>
            <person name="Gellesch M."/>
            <person name="Goldberg J."/>
            <person name="Griggs A."/>
            <person name="Gujja S."/>
            <person name="Heilman E.R."/>
            <person name="Heiman D."/>
            <person name="Hepburn T."/>
            <person name="Howarth C."/>
            <person name="Jen D."/>
            <person name="Larson L."/>
            <person name="Mehta T."/>
            <person name="Neiman D."/>
            <person name="Pearson M."/>
            <person name="Roberts A."/>
            <person name="Saif S."/>
            <person name="Shea T."/>
            <person name="Shenoy N."/>
            <person name="Sisk P."/>
            <person name="Stolte C."/>
            <person name="Sykes S."/>
            <person name="Walk T."/>
            <person name="White J."/>
            <person name="Yandava C."/>
            <person name="Haas B."/>
            <person name="Nusbaum C."/>
            <person name="Birren B."/>
        </authorList>
    </citation>
    <scope>NUCLEOTIDE SEQUENCE</scope>
    <source>
        <strain evidence="2">R3-111a-1</strain>
    </source>
</reference>
<accession>J3PJ13</accession>
<gene>
    <name evidence="3" type="primary">20353953</name>
    <name evidence="2" type="ORF">GGTG_13495</name>
</gene>
<reference evidence="3" key="5">
    <citation type="submission" date="2018-04" db="UniProtKB">
        <authorList>
            <consortium name="EnsemblFungi"/>
        </authorList>
    </citation>
    <scope>IDENTIFICATION</scope>
    <source>
        <strain evidence="3">R3-111a-1</strain>
    </source>
</reference>
<feature type="compositionally biased region" description="Low complexity" evidence="1">
    <location>
        <begin position="60"/>
        <end position="72"/>
    </location>
</feature>
<evidence type="ECO:0000313" key="4">
    <source>
        <dbReference type="Proteomes" id="UP000006039"/>
    </source>
</evidence>
<evidence type="ECO:0000313" key="2">
    <source>
        <dbReference type="EMBL" id="EJT68989.1"/>
    </source>
</evidence>
<evidence type="ECO:0000256" key="1">
    <source>
        <dbReference type="SAM" id="MobiDB-lite"/>
    </source>
</evidence>
<feature type="compositionally biased region" description="Basic and acidic residues" evidence="1">
    <location>
        <begin position="1"/>
        <end position="20"/>
    </location>
</feature>
<feature type="region of interest" description="Disordered" evidence="1">
    <location>
        <begin position="1"/>
        <end position="236"/>
    </location>
</feature>
<feature type="compositionally biased region" description="Polar residues" evidence="1">
    <location>
        <begin position="126"/>
        <end position="140"/>
    </location>
</feature>
<protein>
    <submittedName>
        <fullName evidence="2 3">Uncharacterized protein</fullName>
    </submittedName>
</protein>
<feature type="compositionally biased region" description="Basic and acidic residues" evidence="1">
    <location>
        <begin position="104"/>
        <end position="113"/>
    </location>
</feature>
<dbReference type="VEuPathDB" id="FungiDB:GGTG_13495"/>
<organism evidence="2">
    <name type="scientific">Gaeumannomyces tritici (strain R3-111a-1)</name>
    <name type="common">Wheat and barley take-all root rot fungus</name>
    <name type="synonym">Gaeumannomyces graminis var. tritici</name>
    <dbReference type="NCBI Taxonomy" id="644352"/>
    <lineage>
        <taxon>Eukaryota</taxon>
        <taxon>Fungi</taxon>
        <taxon>Dikarya</taxon>
        <taxon>Ascomycota</taxon>
        <taxon>Pezizomycotina</taxon>
        <taxon>Sordariomycetes</taxon>
        <taxon>Sordariomycetidae</taxon>
        <taxon>Magnaporthales</taxon>
        <taxon>Magnaporthaceae</taxon>
        <taxon>Gaeumannomyces</taxon>
    </lineage>
</organism>
<proteinExistence type="predicted"/>
<keyword evidence="4" id="KW-1185">Reference proteome</keyword>
<feature type="compositionally biased region" description="Polar residues" evidence="1">
    <location>
        <begin position="154"/>
        <end position="190"/>
    </location>
</feature>
<reference evidence="3" key="4">
    <citation type="journal article" date="2015" name="G3 (Bethesda)">
        <title>Genome sequences of three phytopathogenic species of the Magnaporthaceae family of fungi.</title>
        <authorList>
            <person name="Okagaki L.H."/>
            <person name="Nunes C.C."/>
            <person name="Sailsbery J."/>
            <person name="Clay B."/>
            <person name="Brown D."/>
            <person name="John T."/>
            <person name="Oh Y."/>
            <person name="Young N."/>
            <person name="Fitzgerald M."/>
            <person name="Haas B.J."/>
            <person name="Zeng Q."/>
            <person name="Young S."/>
            <person name="Adiconis X."/>
            <person name="Fan L."/>
            <person name="Levin J.Z."/>
            <person name="Mitchell T.K."/>
            <person name="Okubara P.A."/>
            <person name="Farman M.L."/>
            <person name="Kohn L.M."/>
            <person name="Birren B."/>
            <person name="Ma L.-J."/>
            <person name="Dean R.A."/>
        </authorList>
    </citation>
    <scope>NUCLEOTIDE SEQUENCE</scope>
    <source>
        <strain evidence="3">R3-111a-1</strain>
    </source>
</reference>